<comment type="similarity">
    <text evidence="2 6">Belongs to the plant self-incompatibility (S1) protein family.</text>
</comment>
<dbReference type="Gramene" id="A08p30170.2_BraZ1">
    <property type="protein sequence ID" value="A08p30170.2_BraZ1.CDS.1"/>
    <property type="gene ID" value="A08g30170.2_BraZ1"/>
</dbReference>
<keyword evidence="5 6" id="KW-0732">Signal</keyword>
<evidence type="ECO:0000256" key="1">
    <source>
        <dbReference type="ARBA" id="ARBA00004613"/>
    </source>
</evidence>
<dbReference type="GO" id="GO:0005576">
    <property type="term" value="C:extracellular region"/>
    <property type="evidence" value="ECO:0007669"/>
    <property type="project" value="UniProtKB-SubCell"/>
</dbReference>
<feature type="signal peptide" evidence="6">
    <location>
        <begin position="1"/>
        <end position="25"/>
    </location>
</feature>
<dbReference type="InterPro" id="IPR010264">
    <property type="entry name" value="Self-incomp_S1"/>
</dbReference>
<keyword evidence="4 6" id="KW-0964">Secreted</keyword>
<gene>
    <name evidence="8" type="ORF">BRAA08T34691Z</name>
    <name evidence="7" type="ORF">BRAPAZ1V2_A08P30170.2</name>
</gene>
<dbReference type="Proteomes" id="UP000694005">
    <property type="component" value="Chromosome A08"/>
</dbReference>
<dbReference type="PANTHER" id="PTHR31232:SF43">
    <property type="entry name" value="S-PROTEIN HOMOLOG 29-RELATED"/>
    <property type="match status" value="1"/>
</dbReference>
<name>A0A3P6BM79_BRACM</name>
<dbReference type="GO" id="GO:0060320">
    <property type="term" value="P:rejection of self pollen"/>
    <property type="evidence" value="ECO:0007669"/>
    <property type="project" value="UniProtKB-KW"/>
</dbReference>
<organism evidence="8">
    <name type="scientific">Brassica campestris</name>
    <name type="common">Field mustard</name>
    <dbReference type="NCBI Taxonomy" id="3711"/>
    <lineage>
        <taxon>Eukaryota</taxon>
        <taxon>Viridiplantae</taxon>
        <taxon>Streptophyta</taxon>
        <taxon>Embryophyta</taxon>
        <taxon>Tracheophyta</taxon>
        <taxon>Spermatophyta</taxon>
        <taxon>Magnoliopsida</taxon>
        <taxon>eudicotyledons</taxon>
        <taxon>Gunneridae</taxon>
        <taxon>Pentapetalae</taxon>
        <taxon>rosids</taxon>
        <taxon>malvids</taxon>
        <taxon>Brassicales</taxon>
        <taxon>Brassicaceae</taxon>
        <taxon>Brassiceae</taxon>
        <taxon>Brassica</taxon>
    </lineage>
</organism>
<dbReference type="Pfam" id="PF05938">
    <property type="entry name" value="Self-incomp_S1"/>
    <property type="match status" value="1"/>
</dbReference>
<comment type="subcellular location">
    <subcellularLocation>
        <location evidence="1 6">Secreted</location>
    </subcellularLocation>
</comment>
<keyword evidence="3 6" id="KW-0713">Self-incompatibility</keyword>
<protein>
    <recommendedName>
        <fullName evidence="6">S-protein homolog</fullName>
    </recommendedName>
</protein>
<evidence type="ECO:0000256" key="2">
    <source>
        <dbReference type="ARBA" id="ARBA00005581"/>
    </source>
</evidence>
<dbReference type="PANTHER" id="PTHR31232">
    <property type="match status" value="1"/>
</dbReference>
<feature type="chain" id="PRO_5039959504" description="S-protein homolog" evidence="6">
    <location>
        <begin position="26"/>
        <end position="149"/>
    </location>
</feature>
<dbReference type="AlphaFoldDB" id="A0A3P6BM79"/>
<dbReference type="EMBL" id="LR031575">
    <property type="protein sequence ID" value="VDD06713.1"/>
    <property type="molecule type" value="Genomic_DNA"/>
</dbReference>
<accession>A0A3P6BM79</accession>
<evidence type="ECO:0000256" key="3">
    <source>
        <dbReference type="ARBA" id="ARBA00022471"/>
    </source>
</evidence>
<dbReference type="EMBL" id="LS974624">
    <property type="protein sequence ID" value="CAG7899351.1"/>
    <property type="molecule type" value="Genomic_DNA"/>
</dbReference>
<dbReference type="OrthoDB" id="1848419at2759"/>
<sequence>MVFLTNRHLIFVLITYLIILRTSLSLEHSVNGDVPFLPKHVMITNKLVTREGMVLHCRNKGKDLGFKAILADESFDFRFHLNIRRTAVYTCTFSWHGNVKRFDIFRADRDDNPRSTCGICRECIWHISESGPCRMKRDGGSPYCFPWAS</sequence>
<evidence type="ECO:0000313" key="7">
    <source>
        <dbReference type="EMBL" id="CAG7899351.1"/>
    </source>
</evidence>
<proteinExistence type="inferred from homology"/>
<reference evidence="8" key="1">
    <citation type="submission" date="2018-11" db="EMBL/GenBank/DDBJ databases">
        <authorList>
            <consortium name="Genoscope - CEA"/>
            <person name="William W."/>
        </authorList>
    </citation>
    <scope>NUCLEOTIDE SEQUENCE</scope>
</reference>
<evidence type="ECO:0000256" key="5">
    <source>
        <dbReference type="ARBA" id="ARBA00022729"/>
    </source>
</evidence>
<evidence type="ECO:0000313" key="8">
    <source>
        <dbReference type="EMBL" id="VDD06713.1"/>
    </source>
</evidence>
<evidence type="ECO:0000256" key="4">
    <source>
        <dbReference type="ARBA" id="ARBA00022525"/>
    </source>
</evidence>
<evidence type="ECO:0000256" key="6">
    <source>
        <dbReference type="RuleBase" id="RU367044"/>
    </source>
</evidence>